<dbReference type="Pfam" id="PF12697">
    <property type="entry name" value="Abhydrolase_6"/>
    <property type="match status" value="1"/>
</dbReference>
<dbReference type="PANTHER" id="PTHR43689">
    <property type="entry name" value="HYDROLASE"/>
    <property type="match status" value="1"/>
</dbReference>
<protein>
    <submittedName>
        <fullName evidence="2">Alpha/beta hydrolase</fullName>
    </submittedName>
</protein>
<evidence type="ECO:0000313" key="3">
    <source>
        <dbReference type="Proteomes" id="UP000282674"/>
    </source>
</evidence>
<evidence type="ECO:0000259" key="1">
    <source>
        <dbReference type="Pfam" id="PF12697"/>
    </source>
</evidence>
<keyword evidence="3" id="KW-1185">Reference proteome</keyword>
<dbReference type="Proteomes" id="UP000282674">
    <property type="component" value="Unassembled WGS sequence"/>
</dbReference>
<dbReference type="RefSeq" id="WP_122194215.1">
    <property type="nucleotide sequence ID" value="NZ_JBHSKC010000001.1"/>
</dbReference>
<proteinExistence type="predicted"/>
<feature type="domain" description="AB hydrolase-1" evidence="1">
    <location>
        <begin position="81"/>
        <end position="365"/>
    </location>
</feature>
<evidence type="ECO:0000313" key="2">
    <source>
        <dbReference type="EMBL" id="RMI45070.1"/>
    </source>
</evidence>
<gene>
    <name evidence="2" type="ORF">EBO15_10890</name>
</gene>
<dbReference type="AlphaFoldDB" id="A0A3M2M7W6"/>
<accession>A0A3M2M7W6</accession>
<dbReference type="Gene3D" id="3.40.50.1820">
    <property type="entry name" value="alpha/beta hydrolase"/>
    <property type="match status" value="1"/>
</dbReference>
<dbReference type="EMBL" id="RFFG01000015">
    <property type="protein sequence ID" value="RMI45070.1"/>
    <property type="molecule type" value="Genomic_DNA"/>
</dbReference>
<keyword evidence="2" id="KW-0378">Hydrolase</keyword>
<name>A0A3M2M7W6_9ACTN</name>
<dbReference type="OrthoDB" id="5422338at2"/>
<reference evidence="2 3" key="1">
    <citation type="submission" date="2018-10" db="EMBL/GenBank/DDBJ databases">
        <title>Isolation from soil.</title>
        <authorList>
            <person name="Hu J."/>
        </authorList>
    </citation>
    <scope>NUCLEOTIDE SEQUENCE [LARGE SCALE GENOMIC DNA]</scope>
    <source>
        <strain evidence="2 3">NEAU-Ht49</strain>
    </source>
</reference>
<dbReference type="PANTHER" id="PTHR43689:SF8">
    <property type="entry name" value="ALPHA_BETA-HYDROLASES SUPERFAMILY PROTEIN"/>
    <property type="match status" value="1"/>
</dbReference>
<dbReference type="InterPro" id="IPR000073">
    <property type="entry name" value="AB_hydrolase_1"/>
</dbReference>
<comment type="caution">
    <text evidence="2">The sequence shown here is derived from an EMBL/GenBank/DDBJ whole genome shotgun (WGS) entry which is preliminary data.</text>
</comment>
<dbReference type="InterPro" id="IPR029058">
    <property type="entry name" value="AB_hydrolase_fold"/>
</dbReference>
<dbReference type="GO" id="GO:0016787">
    <property type="term" value="F:hydrolase activity"/>
    <property type="evidence" value="ECO:0007669"/>
    <property type="project" value="UniProtKB-KW"/>
</dbReference>
<organism evidence="2 3">
    <name type="scientific">Actinomadura harenae</name>
    <dbReference type="NCBI Taxonomy" id="2483351"/>
    <lineage>
        <taxon>Bacteria</taxon>
        <taxon>Bacillati</taxon>
        <taxon>Actinomycetota</taxon>
        <taxon>Actinomycetes</taxon>
        <taxon>Streptosporangiales</taxon>
        <taxon>Thermomonosporaceae</taxon>
        <taxon>Actinomadura</taxon>
    </lineage>
</organism>
<dbReference type="SUPFAM" id="SSF53474">
    <property type="entry name" value="alpha/beta-Hydrolases"/>
    <property type="match status" value="1"/>
</dbReference>
<sequence length="385" mass="40574">MDAKHKRRMGVAGAVAGLGAAGVGAAVGIRHLAVGRVRLRPDPDAAEPFGGLRGRLLAVTAADGVPLHVEVDGPDDAPLTVVFCHGYTLNQDVWHYQRRDLAAKTAGGDRLRMVFWDQRSHGRSGRGGSGSATIDQTGDDLYEVLRATVRPGAPVILAGHSMGGMSIMALAERHPELFEDAPDADAAPAADSDADPDVGAVCRVRGVMLVNTSGGDLAEMTLGLPSPLVKVVRPIAPSALRGLGRQAWMVDRARGLGADVAFVVTRHMAFADKRVSPTVVDFLEQMIRATPIDVIAEYYPALMAHDKAAALATLGRVPVLVLAGGRDRLTPAEHGRRIAEALPDAELVEVDEAGHVLPLEYPGVVTGSLRRLVDRVLPGPEEHGA</sequence>